<name>A0ABT1P7Z4_9ACTN</name>
<gene>
    <name evidence="4" type="ORF">NON19_05445</name>
</gene>
<keyword evidence="5" id="KW-1185">Reference proteome</keyword>
<dbReference type="Proteomes" id="UP001206206">
    <property type="component" value="Unassembled WGS sequence"/>
</dbReference>
<dbReference type="EMBL" id="JANFNH010000003">
    <property type="protein sequence ID" value="MCQ4041485.1"/>
    <property type="molecule type" value="Genomic_DNA"/>
</dbReference>
<accession>A0ABT1P7Z4</accession>
<organism evidence="4 5">
    <name type="scientific">Streptantibioticus rubrisoli</name>
    <dbReference type="NCBI Taxonomy" id="1387313"/>
    <lineage>
        <taxon>Bacteria</taxon>
        <taxon>Bacillati</taxon>
        <taxon>Actinomycetota</taxon>
        <taxon>Actinomycetes</taxon>
        <taxon>Kitasatosporales</taxon>
        <taxon>Streptomycetaceae</taxon>
        <taxon>Streptantibioticus</taxon>
    </lineage>
</organism>
<feature type="transmembrane region" description="Helical" evidence="2">
    <location>
        <begin position="233"/>
        <end position="255"/>
    </location>
</feature>
<evidence type="ECO:0000313" key="5">
    <source>
        <dbReference type="Proteomes" id="UP001206206"/>
    </source>
</evidence>
<feature type="domain" description="DUF6545" evidence="3">
    <location>
        <begin position="253"/>
        <end position="388"/>
    </location>
</feature>
<proteinExistence type="predicted"/>
<feature type="transmembrane region" description="Helical" evidence="2">
    <location>
        <begin position="70"/>
        <end position="90"/>
    </location>
</feature>
<protein>
    <recommendedName>
        <fullName evidence="3">DUF6545 domain-containing protein</fullName>
    </recommendedName>
</protein>
<sequence length="415" mass="44994">MSEATLNLVYVPIAFISAVIGCSKLRELLRGFRDYLLVITISSYMGVTAFLSMSPVVWHPLGRLSGVPALGSFTAYLSIFGYAAFHHILVLMWGRDSGAITASRLSRKTRVLGVGYALIASGMTVCFLTAHTGPARPWSFDVDLAHDPGILAFLCLYAGGCLFALWNAARECAKCADHLLDNGSQSVETIRGLRWLSIGTVFIWLSFVPKAIGFLAAAAGHRELDALDTTSPLIGSFGALFNQAGYLGPAISAWLRERRDLRALRPLWNLVVPENAVHLARPGVFAETFGVGVRFHLFRRVIEISDALVLLRPWMDAAPAERVRAAAARRGLTEDETEAAAAVAVVVDAVHRKRRAEPAQQAAAAQPPLPHVAPTMERERLVRMARALDAPVLRSASAHPPQPRGRTAPGRPATR</sequence>
<dbReference type="Pfam" id="PF20182">
    <property type="entry name" value="DUF6545"/>
    <property type="match status" value="1"/>
</dbReference>
<keyword evidence="2" id="KW-0812">Transmembrane</keyword>
<dbReference type="InterPro" id="IPR050039">
    <property type="entry name" value="MAB_1171c-like"/>
</dbReference>
<feature type="region of interest" description="Disordered" evidence="1">
    <location>
        <begin position="391"/>
        <end position="415"/>
    </location>
</feature>
<feature type="transmembrane region" description="Helical" evidence="2">
    <location>
        <begin position="111"/>
        <end position="130"/>
    </location>
</feature>
<feature type="transmembrane region" description="Helical" evidence="2">
    <location>
        <begin position="201"/>
        <end position="221"/>
    </location>
</feature>
<evidence type="ECO:0000259" key="3">
    <source>
        <dbReference type="Pfam" id="PF20182"/>
    </source>
</evidence>
<feature type="transmembrane region" description="Helical" evidence="2">
    <location>
        <begin position="6"/>
        <end position="23"/>
    </location>
</feature>
<dbReference type="RefSeq" id="WP_255925473.1">
    <property type="nucleotide sequence ID" value="NZ_JANFNH010000003.1"/>
</dbReference>
<dbReference type="NCBIfam" id="NF042915">
    <property type="entry name" value="MAB_1171c_fam"/>
    <property type="match status" value="1"/>
</dbReference>
<evidence type="ECO:0000256" key="2">
    <source>
        <dbReference type="SAM" id="Phobius"/>
    </source>
</evidence>
<comment type="caution">
    <text evidence="4">The sequence shown here is derived from an EMBL/GenBank/DDBJ whole genome shotgun (WGS) entry which is preliminary data.</text>
</comment>
<feature type="transmembrane region" description="Helical" evidence="2">
    <location>
        <begin position="35"/>
        <end position="58"/>
    </location>
</feature>
<feature type="transmembrane region" description="Helical" evidence="2">
    <location>
        <begin position="150"/>
        <end position="169"/>
    </location>
</feature>
<keyword evidence="2" id="KW-1133">Transmembrane helix</keyword>
<evidence type="ECO:0000313" key="4">
    <source>
        <dbReference type="EMBL" id="MCQ4041485.1"/>
    </source>
</evidence>
<dbReference type="InterPro" id="IPR046675">
    <property type="entry name" value="DUF6545"/>
</dbReference>
<keyword evidence="2" id="KW-0472">Membrane</keyword>
<evidence type="ECO:0000256" key="1">
    <source>
        <dbReference type="SAM" id="MobiDB-lite"/>
    </source>
</evidence>
<reference evidence="4 5" key="1">
    <citation type="submission" date="2022-06" db="EMBL/GenBank/DDBJ databases">
        <title>Draft genome sequence of type strain Streptomyces rubrisoli DSM 42083.</title>
        <authorList>
            <person name="Duangmal K."/>
            <person name="Klaysubun C."/>
        </authorList>
    </citation>
    <scope>NUCLEOTIDE SEQUENCE [LARGE SCALE GENOMIC DNA]</scope>
    <source>
        <strain evidence="4 5">DSM 42083</strain>
    </source>
</reference>